<sequence>MTNDRIYPEGVPCWVDLAQPDTTAARAFYGGLFGWEFTEAMPPGAPGSYLIATLDGKDAAALTPGDGTDGWMSYIACGDADAAAASVEEAGGSILSAPEDAGPGGRSATCADPQGAVFRLWQARRRLGAQIVNVPGAWNFSDLHTPEPTAALRFYGEVFGWAVDETLGAGMIRVPGYGDHLAATVDPGIHERQEFAPEGFADVVAGLTRADDARWWIRFTVDDRDDAAARAESLGGVIRSSAQTDWTREAVIEDPQGARFIVSQLVVPD</sequence>
<dbReference type="InterPro" id="IPR029068">
    <property type="entry name" value="Glyas_Bleomycin-R_OHBP_Dase"/>
</dbReference>
<evidence type="ECO:0000313" key="2">
    <source>
        <dbReference type="EMBL" id="TXK13717.1"/>
    </source>
</evidence>
<gene>
    <name evidence="2" type="ORF">FVP77_10200</name>
</gene>
<dbReference type="Gene3D" id="3.10.180.10">
    <property type="entry name" value="2,3-Dihydroxybiphenyl 1,2-Dioxygenase, domain 1"/>
    <property type="match status" value="2"/>
</dbReference>
<evidence type="ECO:0000259" key="1">
    <source>
        <dbReference type="PROSITE" id="PS51819"/>
    </source>
</evidence>
<dbReference type="AlphaFoldDB" id="A0A5C8I3U8"/>
<dbReference type="Pfam" id="PF18029">
    <property type="entry name" value="Glyoxalase_6"/>
    <property type="match status" value="1"/>
</dbReference>
<protein>
    <submittedName>
        <fullName evidence="2">VOC family protein</fullName>
    </submittedName>
</protein>
<accession>A0A5C8I3U8</accession>
<dbReference type="EMBL" id="VRSV01000001">
    <property type="protein sequence ID" value="TXK13717.1"/>
    <property type="molecule type" value="Genomic_DNA"/>
</dbReference>
<dbReference type="PROSITE" id="PS51819">
    <property type="entry name" value="VOC"/>
    <property type="match status" value="2"/>
</dbReference>
<dbReference type="RefSeq" id="WP_147894361.1">
    <property type="nucleotide sequence ID" value="NZ_BAAANR010000001.1"/>
</dbReference>
<proteinExistence type="predicted"/>
<dbReference type="Pfam" id="PF00903">
    <property type="entry name" value="Glyoxalase"/>
    <property type="match status" value="1"/>
</dbReference>
<dbReference type="InterPro" id="IPR052164">
    <property type="entry name" value="Anthracycline_SecMetBiosynth"/>
</dbReference>
<dbReference type="PANTHER" id="PTHR33993:SF14">
    <property type="entry name" value="GB|AAF24581.1"/>
    <property type="match status" value="1"/>
</dbReference>
<dbReference type="CDD" id="cd07247">
    <property type="entry name" value="SgaA_N_like"/>
    <property type="match status" value="1"/>
</dbReference>
<evidence type="ECO:0000313" key="3">
    <source>
        <dbReference type="Proteomes" id="UP000321034"/>
    </source>
</evidence>
<organism evidence="2 3">
    <name type="scientific">Microbacterium hatanonis</name>
    <dbReference type="NCBI Taxonomy" id="404366"/>
    <lineage>
        <taxon>Bacteria</taxon>
        <taxon>Bacillati</taxon>
        <taxon>Actinomycetota</taxon>
        <taxon>Actinomycetes</taxon>
        <taxon>Micrococcales</taxon>
        <taxon>Microbacteriaceae</taxon>
        <taxon>Microbacterium</taxon>
    </lineage>
</organism>
<feature type="domain" description="VOC" evidence="1">
    <location>
        <begin position="137"/>
        <end position="265"/>
    </location>
</feature>
<dbReference type="OrthoDB" id="9793039at2"/>
<dbReference type="InterPro" id="IPR004360">
    <property type="entry name" value="Glyas_Fos-R_dOase_dom"/>
</dbReference>
<name>A0A5C8I3U8_9MICO</name>
<reference evidence="2 3" key="1">
    <citation type="submission" date="2019-08" db="EMBL/GenBank/DDBJ databases">
        <authorList>
            <person name="Dong K."/>
        </authorList>
    </citation>
    <scope>NUCLEOTIDE SEQUENCE [LARGE SCALE GENOMIC DNA]</scope>
    <source>
        <strain evidence="2 3">JCM14558</strain>
    </source>
</reference>
<dbReference type="Proteomes" id="UP000321034">
    <property type="component" value="Unassembled WGS sequence"/>
</dbReference>
<dbReference type="SUPFAM" id="SSF54593">
    <property type="entry name" value="Glyoxalase/Bleomycin resistance protein/Dihydroxybiphenyl dioxygenase"/>
    <property type="match status" value="2"/>
</dbReference>
<keyword evidence="3" id="KW-1185">Reference proteome</keyword>
<feature type="domain" description="VOC" evidence="1">
    <location>
        <begin position="11"/>
        <end position="123"/>
    </location>
</feature>
<dbReference type="InterPro" id="IPR037523">
    <property type="entry name" value="VOC_core"/>
</dbReference>
<dbReference type="PANTHER" id="PTHR33993">
    <property type="entry name" value="GLYOXALASE-RELATED"/>
    <property type="match status" value="1"/>
</dbReference>
<dbReference type="InterPro" id="IPR041581">
    <property type="entry name" value="Glyoxalase_6"/>
</dbReference>
<comment type="caution">
    <text evidence="2">The sequence shown here is derived from an EMBL/GenBank/DDBJ whole genome shotgun (WGS) entry which is preliminary data.</text>
</comment>